<keyword evidence="1" id="KW-0472">Membrane</keyword>
<evidence type="ECO:0000313" key="5">
    <source>
        <dbReference type="Proteomes" id="UP000231962"/>
    </source>
</evidence>
<reference evidence="5 6" key="1">
    <citation type="submission" date="2017-07" db="EMBL/GenBank/DDBJ databases">
        <title>Leptospira spp. isolated from tropical soils.</title>
        <authorList>
            <person name="Thibeaux R."/>
            <person name="Iraola G."/>
            <person name="Ferres I."/>
            <person name="Bierque E."/>
            <person name="Girault D."/>
            <person name="Soupe-Gilbert M.-E."/>
            <person name="Picardeau M."/>
            <person name="Goarant C."/>
        </authorList>
    </citation>
    <scope>NUCLEOTIDE SEQUENCE [LARGE SCALE GENOMIC DNA]</scope>
    <source>
        <strain evidence="4 6">FH1-B-B1</strain>
        <strain evidence="3 5">FH1-B-C1</strain>
    </source>
</reference>
<dbReference type="AlphaFoldDB" id="A0A2M9ZIG1"/>
<dbReference type="InterPro" id="IPR045584">
    <property type="entry name" value="Pilin-like"/>
</dbReference>
<dbReference type="EMBL" id="NPDY01000020">
    <property type="protein sequence ID" value="PJZ68525.1"/>
    <property type="molecule type" value="Genomic_DNA"/>
</dbReference>
<evidence type="ECO:0000313" key="4">
    <source>
        <dbReference type="EMBL" id="PJZ71855.1"/>
    </source>
</evidence>
<comment type="caution">
    <text evidence="4">The sequence shown here is derived from an EMBL/GenBank/DDBJ whole genome shotgun (WGS) entry which is preliminary data.</text>
</comment>
<dbReference type="InterPro" id="IPR013545">
    <property type="entry name" value="T2SS_protein-GspG_C"/>
</dbReference>
<feature type="domain" description="Type II secretion system protein GspG C-terminal" evidence="2">
    <location>
        <begin position="58"/>
        <end position="149"/>
    </location>
</feature>
<dbReference type="PROSITE" id="PS00409">
    <property type="entry name" value="PROKAR_NTER_METHYL"/>
    <property type="match status" value="1"/>
</dbReference>
<keyword evidence="1" id="KW-1133">Transmembrane helix</keyword>
<accession>A0A2M9ZIG1</accession>
<dbReference type="Proteomes" id="UP000231962">
    <property type="component" value="Unassembled WGS sequence"/>
</dbReference>
<proteinExistence type="predicted"/>
<name>A0A2M9ZIG1_9LEPT</name>
<evidence type="ECO:0000313" key="3">
    <source>
        <dbReference type="EMBL" id="PJZ68525.1"/>
    </source>
</evidence>
<keyword evidence="5" id="KW-1185">Reference proteome</keyword>
<dbReference type="EMBL" id="NPDZ01000017">
    <property type="protein sequence ID" value="PJZ71855.1"/>
    <property type="molecule type" value="Genomic_DNA"/>
</dbReference>
<dbReference type="Pfam" id="PF08334">
    <property type="entry name" value="T2SSG"/>
    <property type="match status" value="1"/>
</dbReference>
<dbReference type="Proteomes" id="UP000231990">
    <property type="component" value="Unassembled WGS sequence"/>
</dbReference>
<sequence length="164" mass="18579">MIRRIDLKLVRKGNKRRKGFTLIELAIVVAILGAIIAIIISSINVGDIKDDTASMELRKEGREIQMNLERYAQKFGNYPSEDQGLEALVEKPATGDVPEDWRPMVNSKDSIKDPWGSIYKLKFDEYGDMQIVTLGKDKQEGGEGANADFNILKEEEYPSQFKKK</sequence>
<evidence type="ECO:0000313" key="6">
    <source>
        <dbReference type="Proteomes" id="UP000231990"/>
    </source>
</evidence>
<protein>
    <submittedName>
        <fullName evidence="4">Type II secretion system protein GspG</fullName>
    </submittedName>
</protein>
<keyword evidence="1" id="KW-0812">Transmembrane</keyword>
<dbReference type="InterPro" id="IPR012902">
    <property type="entry name" value="N_methyl_site"/>
</dbReference>
<gene>
    <name evidence="3" type="ORF">CH360_15625</name>
    <name evidence="4" type="ORF">CH373_17165</name>
</gene>
<dbReference type="OrthoDB" id="9795612at2"/>
<dbReference type="Gene3D" id="3.30.700.10">
    <property type="entry name" value="Glycoprotein, Type 4 Pilin"/>
    <property type="match status" value="1"/>
</dbReference>
<evidence type="ECO:0000259" key="2">
    <source>
        <dbReference type="Pfam" id="PF08334"/>
    </source>
</evidence>
<dbReference type="Pfam" id="PF07963">
    <property type="entry name" value="N_methyl"/>
    <property type="match status" value="1"/>
</dbReference>
<dbReference type="NCBIfam" id="TIGR02532">
    <property type="entry name" value="IV_pilin_GFxxxE"/>
    <property type="match status" value="1"/>
</dbReference>
<feature type="transmembrane region" description="Helical" evidence="1">
    <location>
        <begin position="20"/>
        <end position="40"/>
    </location>
</feature>
<organism evidence="4 6">
    <name type="scientific">Leptospira perolatii</name>
    <dbReference type="NCBI Taxonomy" id="2023191"/>
    <lineage>
        <taxon>Bacteria</taxon>
        <taxon>Pseudomonadati</taxon>
        <taxon>Spirochaetota</taxon>
        <taxon>Spirochaetia</taxon>
        <taxon>Leptospirales</taxon>
        <taxon>Leptospiraceae</taxon>
        <taxon>Leptospira</taxon>
    </lineage>
</organism>
<dbReference type="SUPFAM" id="SSF54523">
    <property type="entry name" value="Pili subunits"/>
    <property type="match status" value="1"/>
</dbReference>
<evidence type="ECO:0000256" key="1">
    <source>
        <dbReference type="SAM" id="Phobius"/>
    </source>
</evidence>